<dbReference type="Gene3D" id="2.60.40.1890">
    <property type="entry name" value="PCu(A)C copper chaperone"/>
    <property type="match status" value="1"/>
</dbReference>
<feature type="signal peptide" evidence="1">
    <location>
        <begin position="1"/>
        <end position="19"/>
    </location>
</feature>
<dbReference type="InterPro" id="IPR058248">
    <property type="entry name" value="Lxx211020-like"/>
</dbReference>
<reference evidence="2 4" key="1">
    <citation type="submission" date="2018-06" db="EMBL/GenBank/DDBJ databases">
        <authorList>
            <consortium name="Pathogen Informatics"/>
            <person name="Doyle S."/>
        </authorList>
    </citation>
    <scope>NUCLEOTIDE SEQUENCE [LARGE SCALE GENOMIC DNA]</scope>
    <source>
        <strain evidence="2 4">NCTC11159</strain>
    </source>
</reference>
<evidence type="ECO:0000313" key="4">
    <source>
        <dbReference type="Proteomes" id="UP000255108"/>
    </source>
</evidence>
<dbReference type="OrthoDB" id="9796962at2"/>
<dbReference type="SUPFAM" id="SSF110087">
    <property type="entry name" value="DR1885-like metal-binding protein"/>
    <property type="match status" value="1"/>
</dbReference>
<evidence type="ECO:0000313" key="5">
    <source>
        <dbReference type="Proteomes" id="UP000295794"/>
    </source>
</evidence>
<dbReference type="EMBL" id="UGHR01000001">
    <property type="protein sequence ID" value="STQ90298.1"/>
    <property type="molecule type" value="Genomic_DNA"/>
</dbReference>
<dbReference type="Pfam" id="PF04314">
    <property type="entry name" value="PCuAC"/>
    <property type="match status" value="1"/>
</dbReference>
<dbReference type="RefSeq" id="WP_115226643.1">
    <property type="nucleotide sequence ID" value="NZ_CAWOLO010000005.1"/>
</dbReference>
<dbReference type="InterPro" id="IPR007410">
    <property type="entry name" value="LpqE-like"/>
</dbReference>
<organism evidence="2 4">
    <name type="scientific">Iodobacter fluviatilis</name>
    <dbReference type="NCBI Taxonomy" id="537"/>
    <lineage>
        <taxon>Bacteria</taxon>
        <taxon>Pseudomonadati</taxon>
        <taxon>Pseudomonadota</taxon>
        <taxon>Betaproteobacteria</taxon>
        <taxon>Neisseriales</taxon>
        <taxon>Chitinibacteraceae</taxon>
        <taxon>Iodobacter</taxon>
    </lineage>
</organism>
<proteinExistence type="predicted"/>
<dbReference type="Proteomes" id="UP000295794">
    <property type="component" value="Unassembled WGS sequence"/>
</dbReference>
<dbReference type="PANTHER" id="PTHR36302:SF1">
    <property type="entry name" value="COPPER CHAPERONE PCU(A)C"/>
    <property type="match status" value="1"/>
</dbReference>
<evidence type="ECO:0000313" key="3">
    <source>
        <dbReference type="EMBL" id="TCU86967.1"/>
    </source>
</evidence>
<dbReference type="InterPro" id="IPR036182">
    <property type="entry name" value="PCuAC_sf"/>
</dbReference>
<gene>
    <name evidence="3" type="ORF">EV682_10592</name>
    <name evidence="2" type="ORF">NCTC11159_01362</name>
</gene>
<keyword evidence="1" id="KW-0732">Signal</keyword>
<reference evidence="3 5" key="2">
    <citation type="submission" date="2019-03" db="EMBL/GenBank/DDBJ databases">
        <title>Genomic Encyclopedia of Type Strains, Phase IV (KMG-IV): sequencing the most valuable type-strain genomes for metagenomic binning, comparative biology and taxonomic classification.</title>
        <authorList>
            <person name="Goeker M."/>
        </authorList>
    </citation>
    <scope>NUCLEOTIDE SEQUENCE [LARGE SCALE GENOMIC DNA]</scope>
    <source>
        <strain evidence="3 5">DSM 3764</strain>
    </source>
</reference>
<dbReference type="PANTHER" id="PTHR36302">
    <property type="entry name" value="BLR7088 PROTEIN"/>
    <property type="match status" value="1"/>
</dbReference>
<evidence type="ECO:0000313" key="2">
    <source>
        <dbReference type="EMBL" id="STQ90298.1"/>
    </source>
</evidence>
<dbReference type="Proteomes" id="UP000255108">
    <property type="component" value="Unassembled WGS sequence"/>
</dbReference>
<keyword evidence="5" id="KW-1185">Reference proteome</keyword>
<sequence length="157" mass="17068">MKKIALLLAAVCVSATAFAHEYKAGEIRVVHPYSVPTLPGKDIGSVYIGLENKGSADDQLIAASSDRADRVEIHTMTMEGDVMKMRQVPELEVKGGETIKMKPGMGYHLMIFGVKQPLKAGDKFPLKLQFKKSGSVEVSVMVQERDAGVKAAEGHFH</sequence>
<name>A0A377Q6B8_9NEIS</name>
<protein>
    <submittedName>
        <fullName evidence="2">Uncharacterized protein conserved in bacteria</fullName>
    </submittedName>
</protein>
<dbReference type="EMBL" id="SMBT01000005">
    <property type="protein sequence ID" value="TCU86967.1"/>
    <property type="molecule type" value="Genomic_DNA"/>
</dbReference>
<accession>A0A377Q6B8</accession>
<feature type="chain" id="PRO_5017011183" evidence="1">
    <location>
        <begin position="20"/>
        <end position="157"/>
    </location>
</feature>
<dbReference type="AlphaFoldDB" id="A0A377Q6B8"/>
<evidence type="ECO:0000256" key="1">
    <source>
        <dbReference type="SAM" id="SignalP"/>
    </source>
</evidence>